<dbReference type="RefSeq" id="WP_258385265.1">
    <property type="nucleotide sequence ID" value="NZ_CP091430.1"/>
</dbReference>
<sequence>MNTRKEDLSRRHMIVGTVAIIFVWFFWISRPEWSWDMRLWKAFGDAALLLLFITLAMGPLARLWPASAKLLLFRGNMGIWFAIMSLIHGYLVWNGWARWDLSRFFGYEFIPQLGRAARMEPGFGLANLIGVAALFWAIILLATSTERALKYLGASWKWLHYGAYTIFYLSTIHTAYFLYIHYTLSFHKNVPPPNWFRLPFLLLAAVVLLLQLLAFVKTVKKKKLKTR</sequence>
<feature type="transmembrane region" description="Helical" evidence="1">
    <location>
        <begin position="71"/>
        <end position="93"/>
    </location>
</feature>
<keyword evidence="1" id="KW-0472">Membrane</keyword>
<evidence type="ECO:0000313" key="3">
    <source>
        <dbReference type="Proteomes" id="UP001057877"/>
    </source>
</evidence>
<feature type="transmembrane region" description="Helical" evidence="1">
    <location>
        <begin position="12"/>
        <end position="30"/>
    </location>
</feature>
<evidence type="ECO:0000256" key="1">
    <source>
        <dbReference type="SAM" id="Phobius"/>
    </source>
</evidence>
<organism evidence="2 3">
    <name type="scientific">Paenibacillus spongiae</name>
    <dbReference type="NCBI Taxonomy" id="2909671"/>
    <lineage>
        <taxon>Bacteria</taxon>
        <taxon>Bacillati</taxon>
        <taxon>Bacillota</taxon>
        <taxon>Bacilli</taxon>
        <taxon>Bacillales</taxon>
        <taxon>Paenibacillaceae</taxon>
        <taxon>Paenibacillus</taxon>
    </lineage>
</organism>
<reference evidence="2" key="1">
    <citation type="submission" date="2022-01" db="EMBL/GenBank/DDBJ databases">
        <title>Paenibacillus spongiae sp. nov., isolated from marine sponge.</title>
        <authorList>
            <person name="Li Z."/>
            <person name="Zhang M."/>
        </authorList>
    </citation>
    <scope>NUCLEOTIDE SEQUENCE</scope>
    <source>
        <strain evidence="2">PHS-Z3</strain>
    </source>
</reference>
<feature type="transmembrane region" description="Helical" evidence="1">
    <location>
        <begin position="42"/>
        <end position="64"/>
    </location>
</feature>
<feature type="transmembrane region" description="Helical" evidence="1">
    <location>
        <begin position="163"/>
        <end position="184"/>
    </location>
</feature>
<dbReference type="Proteomes" id="UP001057877">
    <property type="component" value="Chromosome"/>
</dbReference>
<evidence type="ECO:0000313" key="2">
    <source>
        <dbReference type="EMBL" id="UVI29176.1"/>
    </source>
</evidence>
<evidence type="ECO:0008006" key="4">
    <source>
        <dbReference type="Google" id="ProtNLM"/>
    </source>
</evidence>
<proteinExistence type="predicted"/>
<accession>A0ABY5S5J6</accession>
<keyword evidence="1" id="KW-0812">Transmembrane</keyword>
<feature type="transmembrane region" description="Helical" evidence="1">
    <location>
        <begin position="123"/>
        <end position="142"/>
    </location>
</feature>
<dbReference type="EMBL" id="CP091430">
    <property type="protein sequence ID" value="UVI29176.1"/>
    <property type="molecule type" value="Genomic_DNA"/>
</dbReference>
<feature type="transmembrane region" description="Helical" evidence="1">
    <location>
        <begin position="196"/>
        <end position="216"/>
    </location>
</feature>
<gene>
    <name evidence="2" type="ORF">L1F29_27695</name>
</gene>
<name>A0ABY5S5J6_9BACL</name>
<protein>
    <recommendedName>
        <fullName evidence="4">Ferric oxidoreductase domain-containing protein</fullName>
    </recommendedName>
</protein>
<keyword evidence="3" id="KW-1185">Reference proteome</keyword>
<keyword evidence="1" id="KW-1133">Transmembrane helix</keyword>